<feature type="domain" description="Lcl C-terminal" evidence="1">
    <location>
        <begin position="183"/>
        <end position="289"/>
    </location>
</feature>
<dbReference type="Gene3D" id="1.10.3130.20">
    <property type="entry name" value="Phycobilisome linker domain"/>
    <property type="match status" value="1"/>
</dbReference>
<accession>A0A1W1BQU1</accession>
<dbReference type="AlphaFoldDB" id="A0A1W1BQU1"/>
<dbReference type="InterPro" id="IPR038255">
    <property type="entry name" value="PBS_linker_sf"/>
</dbReference>
<protein>
    <recommendedName>
        <fullName evidence="4">Chitinase</fullName>
    </recommendedName>
</protein>
<proteinExistence type="predicted"/>
<evidence type="ECO:0000313" key="3">
    <source>
        <dbReference type="EMBL" id="SFV55835.1"/>
    </source>
</evidence>
<evidence type="ECO:0008006" key="4">
    <source>
        <dbReference type="Google" id="ProtNLM"/>
    </source>
</evidence>
<organism evidence="3">
    <name type="scientific">hydrothermal vent metagenome</name>
    <dbReference type="NCBI Taxonomy" id="652676"/>
    <lineage>
        <taxon>unclassified sequences</taxon>
        <taxon>metagenomes</taxon>
        <taxon>ecological metagenomes</taxon>
    </lineage>
</organism>
<evidence type="ECO:0000259" key="1">
    <source>
        <dbReference type="Pfam" id="PF07603"/>
    </source>
</evidence>
<dbReference type="EMBL" id="FPHG01000029">
    <property type="protein sequence ID" value="SFV55835.1"/>
    <property type="molecule type" value="Genomic_DNA"/>
</dbReference>
<feature type="domain" description="DUF4214" evidence="2">
    <location>
        <begin position="63"/>
        <end position="129"/>
    </location>
</feature>
<evidence type="ECO:0000259" key="2">
    <source>
        <dbReference type="Pfam" id="PF13946"/>
    </source>
</evidence>
<dbReference type="InterPro" id="IPR025282">
    <property type="entry name" value="DUF4214"/>
</dbReference>
<name>A0A1W1BQU1_9ZZZZ</name>
<gene>
    <name evidence="3" type="ORF">MNB_SV-9-165</name>
</gene>
<dbReference type="Pfam" id="PF13946">
    <property type="entry name" value="DUF4214"/>
    <property type="match status" value="1"/>
</dbReference>
<reference evidence="3" key="1">
    <citation type="submission" date="2016-10" db="EMBL/GenBank/DDBJ databases">
        <authorList>
            <person name="de Groot N.N."/>
        </authorList>
    </citation>
    <scope>NUCLEOTIDE SEQUENCE</scope>
</reference>
<dbReference type="Pfam" id="PF07603">
    <property type="entry name" value="Lcl_C"/>
    <property type="match status" value="1"/>
</dbReference>
<dbReference type="InterPro" id="IPR011460">
    <property type="entry name" value="Lcl_C"/>
</dbReference>
<sequence>MKFVKLIFIISIITTSIFADRGQVEAFVERFYVTVLDRDSDEAGINYWTNSLLNGQEAGADIAKGFIFSDEFISRATTNDAFLYILYRAFFNREPDSGGFNYWTNYFNSGKSRSFILDGFLYSEEFTNLCKEYGIEPTKAKSIVSSKNYRLKKTGQTISYMDKDDGDYQIGLDNNYSRDNIAETVTDHVTGLVWQDNEDIKLTFTLEKADAYCKSYKGIGWRLPTIKELIYIGEYTSQNQEGGFIHNYSYTTFWSSSSVNDNITWISHSYNNLIYYYENDFSANVRCVRSK</sequence>